<evidence type="ECO:0000256" key="21">
    <source>
        <dbReference type="SAM" id="SignalP"/>
    </source>
</evidence>
<dbReference type="eggNOG" id="KOG1440">
    <property type="taxonomic scope" value="Eukaryota"/>
</dbReference>
<dbReference type="AlphaFoldDB" id="K0RGS9"/>
<evidence type="ECO:0000256" key="18">
    <source>
        <dbReference type="ARBA" id="ARBA00033406"/>
    </source>
</evidence>
<evidence type="ECO:0000313" key="23">
    <source>
        <dbReference type="Proteomes" id="UP000266841"/>
    </source>
</evidence>
<keyword evidence="7" id="KW-0444">Lipid biosynthesis</keyword>
<keyword evidence="10" id="KW-0548">Nucleotidyltransferase</keyword>
<evidence type="ECO:0000256" key="6">
    <source>
        <dbReference type="ARBA" id="ARBA00012487"/>
    </source>
</evidence>
<dbReference type="GO" id="GO:0005789">
    <property type="term" value="C:endoplasmic reticulum membrane"/>
    <property type="evidence" value="ECO:0007669"/>
    <property type="project" value="TreeGrafter"/>
</dbReference>
<feature type="transmembrane region" description="Helical" evidence="20">
    <location>
        <begin position="339"/>
        <end position="359"/>
    </location>
</feature>
<keyword evidence="23" id="KW-1185">Reference proteome</keyword>
<feature type="transmembrane region" description="Helical" evidence="20">
    <location>
        <begin position="150"/>
        <end position="176"/>
    </location>
</feature>
<keyword evidence="12" id="KW-0443">Lipid metabolism</keyword>
<feature type="signal peptide" evidence="21">
    <location>
        <begin position="1"/>
        <end position="17"/>
    </location>
</feature>
<evidence type="ECO:0000256" key="3">
    <source>
        <dbReference type="ARBA" id="ARBA00005119"/>
    </source>
</evidence>
<evidence type="ECO:0000256" key="14">
    <source>
        <dbReference type="ARBA" id="ARBA00023209"/>
    </source>
</evidence>
<reference evidence="22 23" key="1">
    <citation type="journal article" date="2012" name="Genome Biol.">
        <title>Genome and low-iron response of an oceanic diatom adapted to chronic iron limitation.</title>
        <authorList>
            <person name="Lommer M."/>
            <person name="Specht M."/>
            <person name="Roy A.S."/>
            <person name="Kraemer L."/>
            <person name="Andreson R."/>
            <person name="Gutowska M.A."/>
            <person name="Wolf J."/>
            <person name="Bergner S.V."/>
            <person name="Schilhabel M.B."/>
            <person name="Klostermeier U.C."/>
            <person name="Beiko R.G."/>
            <person name="Rosenstiel P."/>
            <person name="Hippler M."/>
            <person name="Laroche J."/>
        </authorList>
    </citation>
    <scope>NUCLEOTIDE SEQUENCE [LARGE SCALE GENOMIC DNA]</scope>
    <source>
        <strain evidence="22 23">CCMP1005</strain>
    </source>
</reference>
<organism evidence="22 23">
    <name type="scientific">Thalassiosira oceanica</name>
    <name type="common">Marine diatom</name>
    <dbReference type="NCBI Taxonomy" id="159749"/>
    <lineage>
        <taxon>Eukaryota</taxon>
        <taxon>Sar</taxon>
        <taxon>Stramenopiles</taxon>
        <taxon>Ochrophyta</taxon>
        <taxon>Bacillariophyta</taxon>
        <taxon>Coscinodiscophyceae</taxon>
        <taxon>Thalassiosirophycidae</taxon>
        <taxon>Thalassiosirales</taxon>
        <taxon>Thalassiosiraceae</taxon>
        <taxon>Thalassiosira</taxon>
    </lineage>
</organism>
<evidence type="ECO:0000256" key="17">
    <source>
        <dbReference type="ARBA" id="ARBA00032396"/>
    </source>
</evidence>
<evidence type="ECO:0000256" key="1">
    <source>
        <dbReference type="ARBA" id="ARBA00001698"/>
    </source>
</evidence>
<dbReference type="UniPathway" id="UPA00557">
    <property type="reaction ID" value="UER00614"/>
</dbReference>
<keyword evidence="11 20" id="KW-1133">Transmembrane helix</keyword>
<comment type="pathway">
    <text evidence="3">Phospholipid metabolism; CDP-diacylglycerol biosynthesis; CDP-diacylglycerol from sn-glycerol 3-phosphate: step 3/3.</text>
</comment>
<proteinExistence type="inferred from homology"/>
<feature type="transmembrane region" description="Helical" evidence="20">
    <location>
        <begin position="207"/>
        <end position="227"/>
    </location>
</feature>
<sequence length="440" mass="45649">MHRPCLLFSLLPLLTFAASSTWSSPPLSGRGLEPPRSGAARRRQASDTPGRQRQHHDAVRSIGRGGSDGDGDGPEGERSSTYHGSYIVREGDPPPARQSLAGQQQQAVQQTSTSVAAPAAAEAAAVPTTLAVATSTSKKISNLQERTGPAVLALAAVGILLRFAGRNGLIALVLLLQVGMYSESTSVVERHGGGAGQAIASYGAQKWWWFATAVVATAGRTLLVGGGKVTGDAAGLISFGMAAAGLVGAVVSLAAVDGDDAPEVYRRYLGGAASCHFSLLFLIGQSSFWINTAREYGLVWVLFPALLVVVNDTMAYVFGVLLGKHKLLPRLSPKKTVEGFAGAALSTMAVAVPLLRRMSAGSEAGNLRRHAVALAAYVSLVSPFGGFLASAVKRAHGAKDFGEIMPGHGGVVDRFDCQVVTAPFVYLYLRNCVGEAGGSA</sequence>
<evidence type="ECO:0000313" key="22">
    <source>
        <dbReference type="EMBL" id="EJK45742.1"/>
    </source>
</evidence>
<evidence type="ECO:0000256" key="16">
    <source>
        <dbReference type="ARBA" id="ARBA00029893"/>
    </source>
</evidence>
<evidence type="ECO:0000256" key="7">
    <source>
        <dbReference type="ARBA" id="ARBA00022516"/>
    </source>
</evidence>
<evidence type="ECO:0000256" key="12">
    <source>
        <dbReference type="ARBA" id="ARBA00023098"/>
    </source>
</evidence>
<dbReference type="InterPro" id="IPR016720">
    <property type="entry name" value="PC_Trfase_euk"/>
</dbReference>
<keyword evidence="21" id="KW-0732">Signal</keyword>
<name>K0RGS9_THAOC</name>
<evidence type="ECO:0000256" key="4">
    <source>
        <dbReference type="ARBA" id="ARBA00005189"/>
    </source>
</evidence>
<gene>
    <name evidence="22" type="ORF">THAOC_35624</name>
</gene>
<comment type="catalytic activity">
    <reaction evidence="1">
        <text>a 1,2-diacyl-sn-glycero-3-phosphate + CTP + H(+) = a CDP-1,2-diacyl-sn-glycerol + diphosphate</text>
        <dbReference type="Rhea" id="RHEA:16229"/>
        <dbReference type="ChEBI" id="CHEBI:15378"/>
        <dbReference type="ChEBI" id="CHEBI:33019"/>
        <dbReference type="ChEBI" id="CHEBI:37563"/>
        <dbReference type="ChEBI" id="CHEBI:58332"/>
        <dbReference type="ChEBI" id="CHEBI:58608"/>
        <dbReference type="EC" id="2.7.7.41"/>
    </reaction>
</comment>
<feature type="transmembrane region" description="Helical" evidence="20">
    <location>
        <begin position="268"/>
        <end position="290"/>
    </location>
</feature>
<evidence type="ECO:0000256" key="10">
    <source>
        <dbReference type="ARBA" id="ARBA00022695"/>
    </source>
</evidence>
<keyword evidence="15" id="KW-1208">Phospholipid metabolism</keyword>
<dbReference type="GO" id="GO:0016024">
    <property type="term" value="P:CDP-diacylglycerol biosynthetic process"/>
    <property type="evidence" value="ECO:0007669"/>
    <property type="project" value="UniProtKB-UniPathway"/>
</dbReference>
<dbReference type="Pfam" id="PF01148">
    <property type="entry name" value="CTP_transf_1"/>
    <property type="match status" value="1"/>
</dbReference>
<comment type="pathway">
    <text evidence="4">Lipid metabolism.</text>
</comment>
<dbReference type="PANTHER" id="PTHR13773:SF8">
    <property type="entry name" value="PHOSPHATIDATE CYTIDYLYLTRANSFERASE, PHOTORECEPTOR-SPECIFIC"/>
    <property type="match status" value="1"/>
</dbReference>
<feature type="transmembrane region" description="Helical" evidence="20">
    <location>
        <begin position="233"/>
        <end position="256"/>
    </location>
</feature>
<dbReference type="GO" id="GO:0004605">
    <property type="term" value="F:phosphatidate cytidylyltransferase activity"/>
    <property type="evidence" value="ECO:0007669"/>
    <property type="project" value="UniProtKB-EC"/>
</dbReference>
<dbReference type="OrthoDB" id="10260889at2759"/>
<evidence type="ECO:0000256" key="5">
    <source>
        <dbReference type="ARBA" id="ARBA00010185"/>
    </source>
</evidence>
<evidence type="ECO:0000256" key="8">
    <source>
        <dbReference type="ARBA" id="ARBA00022679"/>
    </source>
</evidence>
<comment type="caution">
    <text evidence="22">The sequence shown here is derived from an EMBL/GenBank/DDBJ whole genome shotgun (WGS) entry which is preliminary data.</text>
</comment>
<dbReference type="Proteomes" id="UP000266841">
    <property type="component" value="Unassembled WGS sequence"/>
</dbReference>
<feature type="transmembrane region" description="Helical" evidence="20">
    <location>
        <begin position="371"/>
        <end position="392"/>
    </location>
</feature>
<dbReference type="EC" id="2.7.7.41" evidence="6"/>
<dbReference type="EMBL" id="AGNL01048277">
    <property type="protein sequence ID" value="EJK45742.1"/>
    <property type="molecule type" value="Genomic_DNA"/>
</dbReference>
<keyword evidence="14" id="KW-0594">Phospholipid biosynthesis</keyword>
<evidence type="ECO:0000256" key="11">
    <source>
        <dbReference type="ARBA" id="ARBA00022989"/>
    </source>
</evidence>
<feature type="chain" id="PRO_5030172990" description="phosphatidate cytidylyltransferase" evidence="21">
    <location>
        <begin position="18"/>
        <end position="440"/>
    </location>
</feature>
<dbReference type="PANTHER" id="PTHR13773">
    <property type="entry name" value="PHOSPHATIDATE CYTIDYLYLTRANSFERASE"/>
    <property type="match status" value="1"/>
</dbReference>
<comment type="subcellular location">
    <subcellularLocation>
        <location evidence="2">Membrane</location>
        <topology evidence="2">Multi-pass membrane protein</topology>
    </subcellularLocation>
</comment>
<evidence type="ECO:0000256" key="15">
    <source>
        <dbReference type="ARBA" id="ARBA00023264"/>
    </source>
</evidence>
<keyword evidence="9 20" id="KW-0812">Transmembrane</keyword>
<accession>K0RGS9</accession>
<evidence type="ECO:0000256" key="19">
    <source>
        <dbReference type="SAM" id="MobiDB-lite"/>
    </source>
</evidence>
<protein>
    <recommendedName>
        <fullName evidence="6">phosphatidate cytidylyltransferase</fullName>
        <ecNumber evidence="6">2.7.7.41</ecNumber>
    </recommendedName>
    <alternativeName>
        <fullName evidence="16">CDP-diacylglycerol synthase</fullName>
    </alternativeName>
    <alternativeName>
        <fullName evidence="17">CDP-diglyceride pyrophosphorylase</fullName>
    </alternativeName>
    <alternativeName>
        <fullName evidence="18">CDP-diglyceride synthase</fullName>
    </alternativeName>
</protein>
<keyword evidence="13 20" id="KW-0472">Membrane</keyword>
<feature type="transmembrane region" description="Helical" evidence="20">
    <location>
        <begin position="296"/>
        <end position="318"/>
    </location>
</feature>
<evidence type="ECO:0000256" key="9">
    <source>
        <dbReference type="ARBA" id="ARBA00022692"/>
    </source>
</evidence>
<evidence type="ECO:0000256" key="20">
    <source>
        <dbReference type="SAM" id="Phobius"/>
    </source>
</evidence>
<evidence type="ECO:0000256" key="13">
    <source>
        <dbReference type="ARBA" id="ARBA00023136"/>
    </source>
</evidence>
<feature type="region of interest" description="Disordered" evidence="19">
    <location>
        <begin position="20"/>
        <end position="98"/>
    </location>
</feature>
<comment type="similarity">
    <text evidence="5">Belongs to the CDS family.</text>
</comment>
<evidence type="ECO:0000256" key="2">
    <source>
        <dbReference type="ARBA" id="ARBA00004141"/>
    </source>
</evidence>
<keyword evidence="8" id="KW-0808">Transferase</keyword>